<accession>A0ABQ8A1W5</accession>
<keyword evidence="2" id="KW-1185">Reference proteome</keyword>
<evidence type="ECO:0000313" key="1">
    <source>
        <dbReference type="EMBL" id="KAH0886464.1"/>
    </source>
</evidence>
<gene>
    <name evidence="1" type="ORF">HID58_062560</name>
</gene>
<dbReference type="Proteomes" id="UP000824890">
    <property type="component" value="Unassembled WGS sequence"/>
</dbReference>
<reference evidence="1 2" key="1">
    <citation type="submission" date="2021-05" db="EMBL/GenBank/DDBJ databases">
        <title>Genome Assembly of Synthetic Allotetraploid Brassica napus Reveals Homoeologous Exchanges between Subgenomes.</title>
        <authorList>
            <person name="Davis J.T."/>
        </authorList>
    </citation>
    <scope>NUCLEOTIDE SEQUENCE [LARGE SCALE GENOMIC DNA]</scope>
    <source>
        <strain evidence="2">cv. Da-Ae</strain>
        <tissue evidence="1">Seedling</tissue>
    </source>
</reference>
<sequence length="64" mass="7058">MLEEVGVLNTGNIIFSTTPQEYYFDCPYQLSSQGSGQTYLDASVNIYVATLHASATYFLLLQAV</sequence>
<name>A0ABQ8A1W5_BRANA</name>
<comment type="caution">
    <text evidence="1">The sequence shown here is derived from an EMBL/GenBank/DDBJ whole genome shotgun (WGS) entry which is preliminary data.</text>
</comment>
<evidence type="ECO:0000313" key="2">
    <source>
        <dbReference type="Proteomes" id="UP000824890"/>
    </source>
</evidence>
<organism evidence="1 2">
    <name type="scientific">Brassica napus</name>
    <name type="common">Rape</name>
    <dbReference type="NCBI Taxonomy" id="3708"/>
    <lineage>
        <taxon>Eukaryota</taxon>
        <taxon>Viridiplantae</taxon>
        <taxon>Streptophyta</taxon>
        <taxon>Embryophyta</taxon>
        <taxon>Tracheophyta</taxon>
        <taxon>Spermatophyta</taxon>
        <taxon>Magnoliopsida</taxon>
        <taxon>eudicotyledons</taxon>
        <taxon>Gunneridae</taxon>
        <taxon>Pentapetalae</taxon>
        <taxon>rosids</taxon>
        <taxon>malvids</taxon>
        <taxon>Brassicales</taxon>
        <taxon>Brassicaceae</taxon>
        <taxon>Brassiceae</taxon>
        <taxon>Brassica</taxon>
    </lineage>
</organism>
<dbReference type="EMBL" id="JAGKQM010000014">
    <property type="protein sequence ID" value="KAH0886464.1"/>
    <property type="molecule type" value="Genomic_DNA"/>
</dbReference>
<proteinExistence type="predicted"/>
<protein>
    <submittedName>
        <fullName evidence="1">Uncharacterized protein</fullName>
    </submittedName>
</protein>